<keyword evidence="6" id="KW-0456">Lyase</keyword>
<accession>A0A4R2BJP2</accession>
<dbReference type="InterPro" id="IPR017580">
    <property type="entry name" value="OHCU_decarboxylase-1"/>
</dbReference>
<evidence type="ECO:0000313" key="8">
    <source>
        <dbReference type="EMBL" id="TCN27408.1"/>
    </source>
</evidence>
<evidence type="ECO:0000313" key="9">
    <source>
        <dbReference type="Proteomes" id="UP000295689"/>
    </source>
</evidence>
<evidence type="ECO:0000256" key="3">
    <source>
        <dbReference type="ARBA" id="ARBA00012257"/>
    </source>
</evidence>
<keyword evidence="5" id="KW-0210">Decarboxylase</keyword>
<proteinExistence type="predicted"/>
<dbReference type="UniPathway" id="UPA00394">
    <property type="reaction ID" value="UER00652"/>
</dbReference>
<dbReference type="GO" id="GO:0000255">
    <property type="term" value="P:allantoin metabolic process"/>
    <property type="evidence" value="ECO:0007669"/>
    <property type="project" value="InterPro"/>
</dbReference>
<dbReference type="Pfam" id="PF09349">
    <property type="entry name" value="OHCU_decarbox"/>
    <property type="match status" value="1"/>
</dbReference>
<dbReference type="PANTHER" id="PTHR43466">
    <property type="entry name" value="2-OXO-4-HYDROXY-4-CARBOXY-5-UREIDOIMIDAZOLINE DECARBOXYLASE-RELATED"/>
    <property type="match status" value="1"/>
</dbReference>
<comment type="caution">
    <text evidence="8">The sequence shown here is derived from an EMBL/GenBank/DDBJ whole genome shotgun (WGS) entry which is preliminary data.</text>
</comment>
<evidence type="ECO:0000256" key="6">
    <source>
        <dbReference type="ARBA" id="ARBA00023239"/>
    </source>
</evidence>
<dbReference type="GO" id="GO:0051997">
    <property type="term" value="F:2-oxo-4-hydroxy-4-carboxy-5-ureidoimidazoline decarboxylase activity"/>
    <property type="evidence" value="ECO:0007669"/>
    <property type="project" value="UniProtKB-EC"/>
</dbReference>
<evidence type="ECO:0000256" key="5">
    <source>
        <dbReference type="ARBA" id="ARBA00022793"/>
    </source>
</evidence>
<comment type="pathway">
    <text evidence="2">Purine metabolism; urate degradation; (S)-allantoin from urate: step 3/3.</text>
</comment>
<dbReference type="Proteomes" id="UP000295689">
    <property type="component" value="Unassembled WGS sequence"/>
</dbReference>
<feature type="domain" description="Oxo-4-hydroxy-4-carboxy-5-ureidoimidazoline decarboxylase" evidence="7">
    <location>
        <begin position="1"/>
        <end position="150"/>
    </location>
</feature>
<name>A0A4R2BJP2_9BACI</name>
<evidence type="ECO:0000256" key="1">
    <source>
        <dbReference type="ARBA" id="ARBA00001163"/>
    </source>
</evidence>
<dbReference type="GO" id="GO:0006144">
    <property type="term" value="P:purine nucleobase metabolic process"/>
    <property type="evidence" value="ECO:0007669"/>
    <property type="project" value="UniProtKB-KW"/>
</dbReference>
<dbReference type="PANTHER" id="PTHR43466:SF1">
    <property type="entry name" value="2-OXO-4-HYDROXY-4-CARBOXY-5-UREIDOIMIDAZOLINE DECARBOXYLASE-RELATED"/>
    <property type="match status" value="1"/>
</dbReference>
<evidence type="ECO:0000256" key="4">
    <source>
        <dbReference type="ARBA" id="ARBA00022631"/>
    </source>
</evidence>
<dbReference type="GO" id="GO:0019628">
    <property type="term" value="P:urate catabolic process"/>
    <property type="evidence" value="ECO:0007669"/>
    <property type="project" value="UniProtKB-UniPathway"/>
</dbReference>
<dbReference type="NCBIfam" id="TIGR03164">
    <property type="entry name" value="UHCUDC"/>
    <property type="match status" value="1"/>
</dbReference>
<dbReference type="InterPro" id="IPR018020">
    <property type="entry name" value="OHCU_decarboxylase"/>
</dbReference>
<dbReference type="Gene3D" id="1.10.3330.10">
    <property type="entry name" value="Oxo-4-hydroxy-4-carboxy-5-ureidoimidazoline decarboxylase"/>
    <property type="match status" value="1"/>
</dbReference>
<dbReference type="EC" id="4.1.1.97" evidence="3"/>
<evidence type="ECO:0000256" key="2">
    <source>
        <dbReference type="ARBA" id="ARBA00004754"/>
    </source>
</evidence>
<organism evidence="8 9">
    <name type="scientific">Mesobacillus foraminis</name>
    <dbReference type="NCBI Taxonomy" id="279826"/>
    <lineage>
        <taxon>Bacteria</taxon>
        <taxon>Bacillati</taxon>
        <taxon>Bacillota</taxon>
        <taxon>Bacilli</taxon>
        <taxon>Bacillales</taxon>
        <taxon>Bacillaceae</taxon>
        <taxon>Mesobacillus</taxon>
    </lineage>
</organism>
<evidence type="ECO:0000259" key="7">
    <source>
        <dbReference type="Pfam" id="PF09349"/>
    </source>
</evidence>
<protein>
    <recommendedName>
        <fullName evidence="3">2-oxo-4-hydroxy-4-carboxy-5-ureidoimidazoline decarboxylase</fullName>
        <ecNumber evidence="3">4.1.1.97</ecNumber>
    </recommendedName>
</protein>
<dbReference type="InterPro" id="IPR036778">
    <property type="entry name" value="OHCU_decarboxylase_sf"/>
</dbReference>
<gene>
    <name evidence="8" type="ORF">EV146_102358</name>
</gene>
<sequence length="157" mass="17886">MGKSEFTDALGWVYEHSPWVAERAWCCKPFKSIEHLQHTMALIVQSAAESEQLHLIKAHPDLAARIDMADASVKEQTAAGLNTLTSEEYIEFLQLNQNYKDKFGFPFIIAVKGLNKHLIKEAMQQRIQLNEKSEKAEAIKQINCIAQNRLSDFINNN</sequence>
<comment type="catalytic activity">
    <reaction evidence="1">
        <text>5-hydroxy-2-oxo-4-ureido-2,5-dihydro-1H-imidazole-5-carboxylate + H(+) = (S)-allantoin + CO2</text>
        <dbReference type="Rhea" id="RHEA:26301"/>
        <dbReference type="ChEBI" id="CHEBI:15378"/>
        <dbReference type="ChEBI" id="CHEBI:15678"/>
        <dbReference type="ChEBI" id="CHEBI:16526"/>
        <dbReference type="ChEBI" id="CHEBI:58639"/>
        <dbReference type="EC" id="4.1.1.97"/>
    </reaction>
</comment>
<dbReference type="SUPFAM" id="SSF158694">
    <property type="entry name" value="UraD-Like"/>
    <property type="match status" value="1"/>
</dbReference>
<dbReference type="AlphaFoldDB" id="A0A4R2BJP2"/>
<dbReference type="RefSeq" id="WP_241993800.1">
    <property type="nucleotide sequence ID" value="NZ_JABUHM010000001.1"/>
</dbReference>
<keyword evidence="9" id="KW-1185">Reference proteome</keyword>
<dbReference type="EMBL" id="SLVV01000002">
    <property type="protein sequence ID" value="TCN27408.1"/>
    <property type="molecule type" value="Genomic_DNA"/>
</dbReference>
<keyword evidence="4" id="KW-0659">Purine metabolism</keyword>
<reference evidence="8 9" key="1">
    <citation type="journal article" date="2015" name="Stand. Genomic Sci.">
        <title>Genomic Encyclopedia of Bacterial and Archaeal Type Strains, Phase III: the genomes of soil and plant-associated and newly described type strains.</title>
        <authorList>
            <person name="Whitman W.B."/>
            <person name="Woyke T."/>
            <person name="Klenk H.P."/>
            <person name="Zhou Y."/>
            <person name="Lilburn T.G."/>
            <person name="Beck B.J."/>
            <person name="De Vos P."/>
            <person name="Vandamme P."/>
            <person name="Eisen J.A."/>
            <person name="Garrity G."/>
            <person name="Hugenholtz P."/>
            <person name="Kyrpides N.C."/>
        </authorList>
    </citation>
    <scope>NUCLEOTIDE SEQUENCE [LARGE SCALE GENOMIC DNA]</scope>
    <source>
        <strain evidence="8 9">CV53</strain>
    </source>
</reference>